<dbReference type="Pfam" id="PF02909">
    <property type="entry name" value="TetR_C_1"/>
    <property type="match status" value="1"/>
</dbReference>
<accession>A0ABS2PBV8</accession>
<evidence type="ECO:0000313" key="7">
    <source>
        <dbReference type="EMBL" id="MBM7632772.1"/>
    </source>
</evidence>
<dbReference type="InterPro" id="IPR050624">
    <property type="entry name" value="HTH-type_Tx_Regulator"/>
</dbReference>
<organism evidence="7 8">
    <name type="scientific">Geomicrobium sediminis</name>
    <dbReference type="NCBI Taxonomy" id="1347788"/>
    <lineage>
        <taxon>Bacteria</taxon>
        <taxon>Bacillati</taxon>
        <taxon>Bacillota</taxon>
        <taxon>Bacilli</taxon>
        <taxon>Bacillales</taxon>
        <taxon>Geomicrobium</taxon>
    </lineage>
</organism>
<proteinExistence type="predicted"/>
<keyword evidence="3 5" id="KW-0238">DNA-binding</keyword>
<feature type="DNA-binding region" description="H-T-H motif" evidence="5">
    <location>
        <begin position="34"/>
        <end position="53"/>
    </location>
</feature>
<feature type="domain" description="HTH tetR-type" evidence="6">
    <location>
        <begin position="11"/>
        <end position="71"/>
    </location>
</feature>
<evidence type="ECO:0000259" key="6">
    <source>
        <dbReference type="PROSITE" id="PS50977"/>
    </source>
</evidence>
<name>A0ABS2PBV8_9BACL</name>
<dbReference type="PRINTS" id="PR00400">
    <property type="entry name" value="TETREPRESSOR"/>
</dbReference>
<dbReference type="PRINTS" id="PR00455">
    <property type="entry name" value="HTHTETR"/>
</dbReference>
<sequence>MSKQNDAHHKMVDQAKIVRIALEILQEEGYKSITIRKIAEKLGIKSASLYWHIKNKNELLELVADEICKEIKFPDTNAMWDKQLMQIAFEWRERLLSIRDSAVVLSETAPTTPHRIQLIETIHTIFKNAGMSNEDTFSSLWFFNTYTISFILDEYRFIEISKKGSSMPDTGQPPALNLSIPDMDKEFHFGMEIMITGLKAKIGL</sequence>
<gene>
    <name evidence="7" type="ORF">JOD17_001866</name>
</gene>
<evidence type="ECO:0000256" key="1">
    <source>
        <dbReference type="ARBA" id="ARBA00022491"/>
    </source>
</evidence>
<comment type="caution">
    <text evidence="7">The sequence shown here is derived from an EMBL/GenBank/DDBJ whole genome shotgun (WGS) entry which is preliminary data.</text>
</comment>
<evidence type="ECO:0000256" key="2">
    <source>
        <dbReference type="ARBA" id="ARBA00023015"/>
    </source>
</evidence>
<dbReference type="PANTHER" id="PTHR43479:SF11">
    <property type="entry name" value="ACREF_ENVCD OPERON REPRESSOR-RELATED"/>
    <property type="match status" value="1"/>
</dbReference>
<protein>
    <submittedName>
        <fullName evidence="7">AcrR family transcriptional regulator</fullName>
    </submittedName>
</protein>
<evidence type="ECO:0000313" key="8">
    <source>
        <dbReference type="Proteomes" id="UP000741863"/>
    </source>
</evidence>
<dbReference type="InterPro" id="IPR036271">
    <property type="entry name" value="Tet_transcr_reg_TetR-rel_C_sf"/>
</dbReference>
<dbReference type="PANTHER" id="PTHR43479">
    <property type="entry name" value="ACREF/ENVCD OPERON REPRESSOR-RELATED"/>
    <property type="match status" value="1"/>
</dbReference>
<evidence type="ECO:0000256" key="3">
    <source>
        <dbReference type="ARBA" id="ARBA00023125"/>
    </source>
</evidence>
<dbReference type="Gene3D" id="1.10.357.10">
    <property type="entry name" value="Tetracycline Repressor, domain 2"/>
    <property type="match status" value="1"/>
</dbReference>
<dbReference type="RefSeq" id="WP_204697138.1">
    <property type="nucleotide sequence ID" value="NZ_JAFBEC010000004.1"/>
</dbReference>
<dbReference type="Gene3D" id="1.10.10.60">
    <property type="entry name" value="Homeodomain-like"/>
    <property type="match status" value="1"/>
</dbReference>
<dbReference type="Pfam" id="PF00440">
    <property type="entry name" value="TetR_N"/>
    <property type="match status" value="1"/>
</dbReference>
<evidence type="ECO:0000256" key="5">
    <source>
        <dbReference type="PROSITE-ProRule" id="PRU00335"/>
    </source>
</evidence>
<dbReference type="InterPro" id="IPR003012">
    <property type="entry name" value="Tet_transcr_reg_TetR"/>
</dbReference>
<dbReference type="EMBL" id="JAFBEC010000004">
    <property type="protein sequence ID" value="MBM7632772.1"/>
    <property type="molecule type" value="Genomic_DNA"/>
</dbReference>
<dbReference type="InterPro" id="IPR004111">
    <property type="entry name" value="Repressor_TetR_C"/>
</dbReference>
<keyword evidence="8" id="KW-1185">Reference proteome</keyword>
<dbReference type="InterPro" id="IPR001647">
    <property type="entry name" value="HTH_TetR"/>
</dbReference>
<keyword evidence="1" id="KW-0678">Repressor</keyword>
<dbReference type="Proteomes" id="UP000741863">
    <property type="component" value="Unassembled WGS sequence"/>
</dbReference>
<dbReference type="SUPFAM" id="SSF48498">
    <property type="entry name" value="Tetracyclin repressor-like, C-terminal domain"/>
    <property type="match status" value="1"/>
</dbReference>
<reference evidence="7 8" key="1">
    <citation type="submission" date="2021-01" db="EMBL/GenBank/DDBJ databases">
        <title>Genomic Encyclopedia of Type Strains, Phase IV (KMG-IV): sequencing the most valuable type-strain genomes for metagenomic binning, comparative biology and taxonomic classification.</title>
        <authorList>
            <person name="Goeker M."/>
        </authorList>
    </citation>
    <scope>NUCLEOTIDE SEQUENCE [LARGE SCALE GENOMIC DNA]</scope>
    <source>
        <strain evidence="7 8">DSM 25540</strain>
    </source>
</reference>
<keyword evidence="2" id="KW-0805">Transcription regulation</keyword>
<dbReference type="SUPFAM" id="SSF46689">
    <property type="entry name" value="Homeodomain-like"/>
    <property type="match status" value="1"/>
</dbReference>
<dbReference type="PROSITE" id="PS50977">
    <property type="entry name" value="HTH_TETR_2"/>
    <property type="match status" value="1"/>
</dbReference>
<keyword evidence="4" id="KW-0804">Transcription</keyword>
<evidence type="ECO:0000256" key="4">
    <source>
        <dbReference type="ARBA" id="ARBA00023163"/>
    </source>
</evidence>
<dbReference type="InterPro" id="IPR009057">
    <property type="entry name" value="Homeodomain-like_sf"/>
</dbReference>